<reference evidence="2 3" key="1">
    <citation type="journal article" date="2020" name="IScience">
        <title>Genome Sequencing of the Endangered Kingdonia uniflora (Circaeasteraceae, Ranunculales) Reveals Potential Mechanisms of Evolutionary Specialization.</title>
        <authorList>
            <person name="Sun Y."/>
            <person name="Deng T."/>
            <person name="Zhang A."/>
            <person name="Moore M.J."/>
            <person name="Landis J.B."/>
            <person name="Lin N."/>
            <person name="Zhang H."/>
            <person name="Zhang X."/>
            <person name="Huang J."/>
            <person name="Zhang X."/>
            <person name="Sun H."/>
            <person name="Wang H."/>
        </authorList>
    </citation>
    <scope>NUCLEOTIDE SEQUENCE [LARGE SCALE GENOMIC DNA]</scope>
    <source>
        <strain evidence="2">TB1705</strain>
        <tissue evidence="2">Leaf</tissue>
    </source>
</reference>
<dbReference type="Proteomes" id="UP000541444">
    <property type="component" value="Unassembled WGS sequence"/>
</dbReference>
<accession>A0A7J7LSE0</accession>
<evidence type="ECO:0000313" key="2">
    <source>
        <dbReference type="EMBL" id="KAF6145424.1"/>
    </source>
</evidence>
<name>A0A7J7LSE0_9MAGN</name>
<dbReference type="AlphaFoldDB" id="A0A7J7LSE0"/>
<gene>
    <name evidence="2" type="ORF">GIB67_029193</name>
</gene>
<evidence type="ECO:0000256" key="1">
    <source>
        <dbReference type="SAM" id="SignalP"/>
    </source>
</evidence>
<comment type="caution">
    <text evidence="2">The sequence shown here is derived from an EMBL/GenBank/DDBJ whole genome shotgun (WGS) entry which is preliminary data.</text>
</comment>
<proteinExistence type="predicted"/>
<evidence type="ECO:0000313" key="3">
    <source>
        <dbReference type="Proteomes" id="UP000541444"/>
    </source>
</evidence>
<keyword evidence="1" id="KW-0732">Signal</keyword>
<feature type="signal peptide" evidence="1">
    <location>
        <begin position="1"/>
        <end position="19"/>
    </location>
</feature>
<organism evidence="2 3">
    <name type="scientific">Kingdonia uniflora</name>
    <dbReference type="NCBI Taxonomy" id="39325"/>
    <lineage>
        <taxon>Eukaryota</taxon>
        <taxon>Viridiplantae</taxon>
        <taxon>Streptophyta</taxon>
        <taxon>Embryophyta</taxon>
        <taxon>Tracheophyta</taxon>
        <taxon>Spermatophyta</taxon>
        <taxon>Magnoliopsida</taxon>
        <taxon>Ranunculales</taxon>
        <taxon>Circaeasteraceae</taxon>
        <taxon>Kingdonia</taxon>
    </lineage>
</organism>
<dbReference type="EMBL" id="JACGCM010002066">
    <property type="protein sequence ID" value="KAF6145424.1"/>
    <property type="molecule type" value="Genomic_DNA"/>
</dbReference>
<feature type="chain" id="PRO_5029706800" evidence="1">
    <location>
        <begin position="20"/>
        <end position="69"/>
    </location>
</feature>
<keyword evidence="3" id="KW-1185">Reference proteome</keyword>
<protein>
    <submittedName>
        <fullName evidence="2">Uncharacterized protein</fullName>
    </submittedName>
</protein>
<sequence>MHVLAIIVEVGVEVTVVGAEKDGYPGDFSLVLTLRAISTVSGKNCGENKIISSRMRFVRPKQKTTNPLC</sequence>
<feature type="non-terminal residue" evidence="2">
    <location>
        <position position="1"/>
    </location>
</feature>